<evidence type="ECO:0000256" key="7">
    <source>
        <dbReference type="ARBA" id="ARBA00022989"/>
    </source>
</evidence>
<evidence type="ECO:0000256" key="2">
    <source>
        <dbReference type="ARBA" id="ARBA00021549"/>
    </source>
</evidence>
<evidence type="ECO:0000256" key="1">
    <source>
        <dbReference type="ARBA" id="ARBA00004377"/>
    </source>
</evidence>
<dbReference type="Pfam" id="PF07963">
    <property type="entry name" value="N_methyl"/>
    <property type="match status" value="1"/>
</dbReference>
<keyword evidence="7" id="KW-1133">Transmembrane helix</keyword>
<sequence>MHITFSKARHPHGFTLVELMVVLSLLAMIAAATAPAFGHWFARHQVDLQAHTLLSTFAYARSEAIWRGMRIAICRDDGRGHCSTRAQNCAKTRVAAQDWACGYLVQTEPLAGPGGANGSQLLRIQSGDERLVIMGTAATRVLFRPPAGQIIGGFRRFEIGIRGASADARAGELRRCILIASSGRARLVKAAC</sequence>
<keyword evidence="6" id="KW-0812">Transmembrane</keyword>
<keyword evidence="3" id="KW-1003">Cell membrane</keyword>
<evidence type="ECO:0000256" key="9">
    <source>
        <dbReference type="ARBA" id="ARBA00025772"/>
    </source>
</evidence>
<dbReference type="eggNOG" id="COG4970">
    <property type="taxonomic scope" value="Bacteria"/>
</dbReference>
<dbReference type="InterPro" id="IPR012902">
    <property type="entry name" value="N_methyl_site"/>
</dbReference>
<dbReference type="AlphaFoldDB" id="G2J8C4"/>
<evidence type="ECO:0000313" key="13">
    <source>
        <dbReference type="Proteomes" id="UP000054051"/>
    </source>
</evidence>
<dbReference type="GO" id="GO:0015627">
    <property type="term" value="C:type II protein secretion system complex"/>
    <property type="evidence" value="ECO:0007669"/>
    <property type="project" value="InterPro"/>
</dbReference>
<keyword evidence="8" id="KW-0472">Membrane</keyword>
<evidence type="ECO:0000256" key="6">
    <source>
        <dbReference type="ARBA" id="ARBA00022692"/>
    </source>
</evidence>
<name>G2J8C4_9BURK</name>
<evidence type="ECO:0000256" key="10">
    <source>
        <dbReference type="ARBA" id="ARBA00030775"/>
    </source>
</evidence>
<dbReference type="NCBIfam" id="TIGR02532">
    <property type="entry name" value="IV_pilin_GFxxxE"/>
    <property type="match status" value="1"/>
</dbReference>
<keyword evidence="4" id="KW-0488">Methylation</keyword>
<evidence type="ECO:0000256" key="3">
    <source>
        <dbReference type="ARBA" id="ARBA00022475"/>
    </source>
</evidence>
<comment type="caution">
    <text evidence="12">The sequence shown here is derived from an EMBL/GenBank/DDBJ whole genome shotgun (WGS) entry which is preliminary data.</text>
</comment>
<proteinExistence type="inferred from homology"/>
<dbReference type="InterPro" id="IPR022346">
    <property type="entry name" value="T2SS_GspH"/>
</dbReference>
<comment type="subcellular location">
    <subcellularLocation>
        <location evidence="1">Cell inner membrane</location>
        <topology evidence="1">Single-pass membrane protein</topology>
    </subcellularLocation>
</comment>
<dbReference type="Proteomes" id="UP000054051">
    <property type="component" value="Unassembled WGS sequence"/>
</dbReference>
<evidence type="ECO:0000259" key="11">
    <source>
        <dbReference type="Pfam" id="PF12019"/>
    </source>
</evidence>
<dbReference type="GO" id="GO:0015628">
    <property type="term" value="P:protein secretion by the type II secretion system"/>
    <property type="evidence" value="ECO:0007669"/>
    <property type="project" value="InterPro"/>
</dbReference>
<evidence type="ECO:0000256" key="5">
    <source>
        <dbReference type="ARBA" id="ARBA00022519"/>
    </source>
</evidence>
<evidence type="ECO:0000256" key="8">
    <source>
        <dbReference type="ARBA" id="ARBA00023136"/>
    </source>
</evidence>
<dbReference type="Pfam" id="PF12019">
    <property type="entry name" value="GspH"/>
    <property type="match status" value="1"/>
</dbReference>
<accession>G2J8C4</accession>
<dbReference type="Gene3D" id="3.55.40.10">
    <property type="entry name" value="minor pseudopilin epsh domain"/>
    <property type="match status" value="1"/>
</dbReference>
<dbReference type="InterPro" id="IPR045584">
    <property type="entry name" value="Pilin-like"/>
</dbReference>
<organism evidence="12 13">
    <name type="scientific">Candidatus Glomeribacter gigasporarum BEG34</name>
    <dbReference type="NCBI Taxonomy" id="1070319"/>
    <lineage>
        <taxon>Bacteria</taxon>
        <taxon>Pseudomonadati</taxon>
        <taxon>Pseudomonadota</taxon>
        <taxon>Betaproteobacteria</taxon>
        <taxon>Burkholderiales</taxon>
        <taxon>Burkholderiaceae</taxon>
        <taxon>Candidatus Glomeribacter</taxon>
    </lineage>
</organism>
<feature type="domain" description="General secretion pathway GspH" evidence="11">
    <location>
        <begin position="49"/>
        <end position="183"/>
    </location>
</feature>
<evidence type="ECO:0000313" key="12">
    <source>
        <dbReference type="EMBL" id="CCD29021.1"/>
    </source>
</evidence>
<keyword evidence="5" id="KW-0997">Cell inner membrane</keyword>
<dbReference type="SUPFAM" id="SSF54523">
    <property type="entry name" value="Pili subunits"/>
    <property type="match status" value="1"/>
</dbReference>
<dbReference type="PROSITE" id="PS00409">
    <property type="entry name" value="PROKAR_NTER_METHYL"/>
    <property type="match status" value="1"/>
</dbReference>
<protein>
    <recommendedName>
        <fullName evidence="2">Type II secretion system protein H</fullName>
    </recommendedName>
    <alternativeName>
        <fullName evidence="10">General secretion pathway protein H</fullName>
    </alternativeName>
</protein>
<gene>
    <name evidence="12" type="ORF">CAGGBEG34_200019</name>
</gene>
<dbReference type="STRING" id="1070319.CAGGBEG34_200019"/>
<reference evidence="12 13" key="1">
    <citation type="submission" date="2011-08" db="EMBL/GenBank/DDBJ databases">
        <title>The genome of the obligate endobacterium of an arbuscular mycorrhizal fungus reveals an interphylum network of nutritional interactions.</title>
        <authorList>
            <person name="Ghignone S."/>
            <person name="Salvioli A."/>
            <person name="Anca I."/>
            <person name="Lumini E."/>
            <person name="Ortu G."/>
            <person name="Petiti L."/>
            <person name="Cruveiller S."/>
            <person name="Bianciotto V."/>
            <person name="Piffanelli P."/>
            <person name="Lanfranco L."/>
            <person name="Bonfante P."/>
        </authorList>
    </citation>
    <scope>NUCLEOTIDE SEQUENCE [LARGE SCALE GENOMIC DNA]</scope>
    <source>
        <strain evidence="12 13">BEG34</strain>
    </source>
</reference>
<evidence type="ECO:0000256" key="4">
    <source>
        <dbReference type="ARBA" id="ARBA00022481"/>
    </source>
</evidence>
<keyword evidence="13" id="KW-1185">Reference proteome</keyword>
<dbReference type="EMBL" id="CAFB01000037">
    <property type="protein sequence ID" value="CCD29021.1"/>
    <property type="molecule type" value="Genomic_DNA"/>
</dbReference>
<dbReference type="GO" id="GO:0005886">
    <property type="term" value="C:plasma membrane"/>
    <property type="evidence" value="ECO:0007669"/>
    <property type="project" value="UniProtKB-SubCell"/>
</dbReference>
<comment type="similarity">
    <text evidence="9">Belongs to the GSP H family.</text>
</comment>